<accession>A0A178MIN5</accession>
<dbReference type="OrthoDB" id="9776211at2"/>
<evidence type="ECO:0000259" key="1">
    <source>
        <dbReference type="Pfam" id="PF10615"/>
    </source>
</evidence>
<dbReference type="STRING" id="1707952.A6A03_07345"/>
<feature type="domain" description="DUF2470" evidence="1">
    <location>
        <begin position="14"/>
        <end position="87"/>
    </location>
</feature>
<dbReference type="AlphaFoldDB" id="A0A178MIN5"/>
<comment type="caution">
    <text evidence="2">The sequence shown here is derived from an EMBL/GenBank/DDBJ whole genome shotgun (WGS) entry which is preliminary data.</text>
</comment>
<dbReference type="Gene3D" id="3.20.180.10">
    <property type="entry name" value="PNP-oxidase-like"/>
    <property type="match status" value="1"/>
</dbReference>
<evidence type="ECO:0000313" key="3">
    <source>
        <dbReference type="Proteomes" id="UP000078287"/>
    </source>
</evidence>
<name>A0A178MIN5_9CHLR</name>
<proteinExistence type="predicted"/>
<reference evidence="2 3" key="1">
    <citation type="submission" date="2016-04" db="EMBL/GenBank/DDBJ databases">
        <title>Chloroflexus islandicus sp. nov., a thermophilic filamentous anoxygenic phototrophic bacterium from geyser Strokkur (Iceland).</title>
        <authorList>
            <person name="Gaisin V.A."/>
            <person name="Kalashnikov A.M."/>
            <person name="Sukhacheva M.V."/>
            <person name="Grouzdev D.S."/>
            <person name="Ivanov T.M."/>
            <person name="Kuznetsov B."/>
            <person name="Gorlenko V.M."/>
        </authorList>
    </citation>
    <scope>NUCLEOTIDE SEQUENCE [LARGE SCALE GENOMIC DNA]</scope>
    <source>
        <strain evidence="3">isl-2</strain>
    </source>
</reference>
<evidence type="ECO:0000313" key="2">
    <source>
        <dbReference type="EMBL" id="OAN48582.1"/>
    </source>
</evidence>
<dbReference type="RefSeq" id="WP_066782746.1">
    <property type="nucleotide sequence ID" value="NZ_LWQS01000030.1"/>
</dbReference>
<dbReference type="InterPro" id="IPR019595">
    <property type="entry name" value="DUF2470"/>
</dbReference>
<dbReference type="SUPFAM" id="SSF50475">
    <property type="entry name" value="FMN-binding split barrel"/>
    <property type="match status" value="1"/>
</dbReference>
<dbReference type="Pfam" id="PF10615">
    <property type="entry name" value="DUF2470"/>
    <property type="match status" value="1"/>
</dbReference>
<organism evidence="2 3">
    <name type="scientific">Chloroflexus islandicus</name>
    <dbReference type="NCBI Taxonomy" id="1707952"/>
    <lineage>
        <taxon>Bacteria</taxon>
        <taxon>Bacillati</taxon>
        <taxon>Chloroflexota</taxon>
        <taxon>Chloroflexia</taxon>
        <taxon>Chloroflexales</taxon>
        <taxon>Chloroflexineae</taxon>
        <taxon>Chloroflexaceae</taxon>
        <taxon>Chloroflexus</taxon>
    </lineage>
</organism>
<dbReference type="EMBL" id="LWQS01000030">
    <property type="protein sequence ID" value="OAN48582.1"/>
    <property type="molecule type" value="Genomic_DNA"/>
</dbReference>
<keyword evidence="3" id="KW-1185">Reference proteome</keyword>
<dbReference type="Proteomes" id="UP000078287">
    <property type="component" value="Unassembled WGS sequence"/>
</dbReference>
<gene>
    <name evidence="2" type="ORF">A6A03_07345</name>
</gene>
<sequence>MSDEHNLPATFVSGVIAHINHNHRQELLDLAHGLANQRWAEEADLLSVDRHGIALTLRAEGRVALVRFTFDRPIEKPNQFRPALIALIEQARINLKNSNETGGS</sequence>
<protein>
    <recommendedName>
        <fullName evidence="1">DUF2470 domain-containing protein</fullName>
    </recommendedName>
</protein>
<dbReference type="InterPro" id="IPR037119">
    <property type="entry name" value="Haem_oxidase_HugZ-like_sf"/>
</dbReference>